<keyword evidence="2" id="KW-1185">Reference proteome</keyword>
<name>A0ABV0W048_9TELE</name>
<sequence>MSHHTSKQNYQLVLPPGPNRNDVNLKINGHNRNRNTLDSHFKFDKHLKVTFRTFKLIRDHLMHSVWTSVVVMTDSHRVLLSLMVRGFIFNGAMAPCAKAEHFTYELNKGRRSDQS</sequence>
<proteinExistence type="predicted"/>
<comment type="caution">
    <text evidence="1">The sequence shown here is derived from an EMBL/GenBank/DDBJ whole genome shotgun (WGS) entry which is preliminary data.</text>
</comment>
<protein>
    <submittedName>
        <fullName evidence="1">Uncharacterized protein</fullName>
    </submittedName>
</protein>
<evidence type="ECO:0000313" key="1">
    <source>
        <dbReference type="EMBL" id="MEQ2262026.1"/>
    </source>
</evidence>
<dbReference type="EMBL" id="JAHRIM010018394">
    <property type="protein sequence ID" value="MEQ2262026.1"/>
    <property type="molecule type" value="Genomic_DNA"/>
</dbReference>
<dbReference type="Proteomes" id="UP001444071">
    <property type="component" value="Unassembled WGS sequence"/>
</dbReference>
<organism evidence="1 2">
    <name type="scientific">Xenotaenia resolanae</name>
    <dbReference type="NCBI Taxonomy" id="208358"/>
    <lineage>
        <taxon>Eukaryota</taxon>
        <taxon>Metazoa</taxon>
        <taxon>Chordata</taxon>
        <taxon>Craniata</taxon>
        <taxon>Vertebrata</taxon>
        <taxon>Euteleostomi</taxon>
        <taxon>Actinopterygii</taxon>
        <taxon>Neopterygii</taxon>
        <taxon>Teleostei</taxon>
        <taxon>Neoteleostei</taxon>
        <taxon>Acanthomorphata</taxon>
        <taxon>Ovalentaria</taxon>
        <taxon>Atherinomorphae</taxon>
        <taxon>Cyprinodontiformes</taxon>
        <taxon>Goodeidae</taxon>
        <taxon>Xenotaenia</taxon>
    </lineage>
</organism>
<reference evidence="1 2" key="1">
    <citation type="submission" date="2021-06" db="EMBL/GenBank/DDBJ databases">
        <authorList>
            <person name="Palmer J.M."/>
        </authorList>
    </citation>
    <scope>NUCLEOTIDE SEQUENCE [LARGE SCALE GENOMIC DNA]</scope>
    <source>
        <strain evidence="1 2">XR_2019</strain>
        <tissue evidence="1">Muscle</tissue>
    </source>
</reference>
<accession>A0ABV0W048</accession>
<gene>
    <name evidence="1" type="ORF">XENORESO_020852</name>
</gene>
<evidence type="ECO:0000313" key="2">
    <source>
        <dbReference type="Proteomes" id="UP001444071"/>
    </source>
</evidence>